<accession>A0ABQ6IBN1</accession>
<comment type="similarity">
    <text evidence="1">Belongs to the chaperonin (HSP60) family.</text>
</comment>
<keyword evidence="2" id="KW-0547">Nucleotide-binding</keyword>
<dbReference type="InterPro" id="IPR027413">
    <property type="entry name" value="GROEL-like_equatorial_sf"/>
</dbReference>
<evidence type="ECO:0008006" key="7">
    <source>
        <dbReference type="Google" id="ProtNLM"/>
    </source>
</evidence>
<name>A0ABQ6IBN1_9MICO</name>
<keyword evidence="4" id="KW-0143">Chaperone</keyword>
<dbReference type="InterPro" id="IPR017998">
    <property type="entry name" value="Chaperone_TCP-1"/>
</dbReference>
<dbReference type="PANTHER" id="PTHR45633">
    <property type="entry name" value="60 KDA HEAT SHOCK PROTEIN, MITOCHONDRIAL"/>
    <property type="match status" value="1"/>
</dbReference>
<dbReference type="SUPFAM" id="SSF48592">
    <property type="entry name" value="GroEL equatorial domain-like"/>
    <property type="match status" value="1"/>
</dbReference>
<sequence length="70" mass="7652">MAKMIAFDEEARRGMERGMNALADAVKVTLGPKGRNVVLEKKWGAPTITNDGVSIAKEIEPVGAVREDRR</sequence>
<keyword evidence="3" id="KW-0067">ATP-binding</keyword>
<evidence type="ECO:0000313" key="5">
    <source>
        <dbReference type="EMBL" id="GMA35111.1"/>
    </source>
</evidence>
<evidence type="ECO:0000256" key="1">
    <source>
        <dbReference type="ARBA" id="ARBA00006607"/>
    </source>
</evidence>
<dbReference type="PRINTS" id="PR00304">
    <property type="entry name" value="TCOMPLEXTCP1"/>
</dbReference>
<dbReference type="Gene3D" id="1.10.560.10">
    <property type="entry name" value="GroEL-like equatorial domain"/>
    <property type="match status" value="1"/>
</dbReference>
<dbReference type="InterPro" id="IPR001844">
    <property type="entry name" value="Cpn60/GroEL"/>
</dbReference>
<dbReference type="EMBL" id="BSUN01000001">
    <property type="protein sequence ID" value="GMA35111.1"/>
    <property type="molecule type" value="Genomic_DNA"/>
</dbReference>
<dbReference type="Pfam" id="PF00118">
    <property type="entry name" value="Cpn60_TCP1"/>
    <property type="match status" value="1"/>
</dbReference>
<reference evidence="6" key="1">
    <citation type="journal article" date="2019" name="Int. J. Syst. Evol. Microbiol.">
        <title>The Global Catalogue of Microorganisms (GCM) 10K type strain sequencing project: providing services to taxonomists for standard genome sequencing and annotation.</title>
        <authorList>
            <consortium name="The Broad Institute Genomics Platform"/>
            <consortium name="The Broad Institute Genome Sequencing Center for Infectious Disease"/>
            <person name="Wu L."/>
            <person name="Ma J."/>
        </authorList>
    </citation>
    <scope>NUCLEOTIDE SEQUENCE [LARGE SCALE GENOMIC DNA]</scope>
    <source>
        <strain evidence="6">NBRC 112299</strain>
    </source>
</reference>
<dbReference type="InterPro" id="IPR002423">
    <property type="entry name" value="Cpn60/GroEL/TCP-1"/>
</dbReference>
<keyword evidence="6" id="KW-1185">Reference proteome</keyword>
<protein>
    <recommendedName>
        <fullName evidence="7">Molecular chaperone GroEL</fullName>
    </recommendedName>
</protein>
<organism evidence="5 6">
    <name type="scientific">Demequina litorisediminis</name>
    <dbReference type="NCBI Taxonomy" id="1849022"/>
    <lineage>
        <taxon>Bacteria</taxon>
        <taxon>Bacillati</taxon>
        <taxon>Actinomycetota</taxon>
        <taxon>Actinomycetes</taxon>
        <taxon>Micrococcales</taxon>
        <taxon>Demequinaceae</taxon>
        <taxon>Demequina</taxon>
    </lineage>
</organism>
<evidence type="ECO:0000256" key="2">
    <source>
        <dbReference type="ARBA" id="ARBA00022741"/>
    </source>
</evidence>
<proteinExistence type="inferred from homology"/>
<comment type="caution">
    <text evidence="5">The sequence shown here is derived from an EMBL/GenBank/DDBJ whole genome shotgun (WGS) entry which is preliminary data.</text>
</comment>
<evidence type="ECO:0000256" key="4">
    <source>
        <dbReference type="ARBA" id="ARBA00023186"/>
    </source>
</evidence>
<gene>
    <name evidence="5" type="ORF">GCM10025876_13150</name>
</gene>
<evidence type="ECO:0000256" key="3">
    <source>
        <dbReference type="ARBA" id="ARBA00022840"/>
    </source>
</evidence>
<dbReference type="Proteomes" id="UP001157125">
    <property type="component" value="Unassembled WGS sequence"/>
</dbReference>
<evidence type="ECO:0000313" key="6">
    <source>
        <dbReference type="Proteomes" id="UP001157125"/>
    </source>
</evidence>